<dbReference type="Proteomes" id="UP000027135">
    <property type="component" value="Unassembled WGS sequence"/>
</dbReference>
<dbReference type="EMBL" id="KK852542">
    <property type="protein sequence ID" value="KDR21711.1"/>
    <property type="molecule type" value="Genomic_DNA"/>
</dbReference>
<accession>A0A067RCY0</accession>
<protein>
    <recommendedName>
        <fullName evidence="5">Histidine-rich glycoprotein</fullName>
    </recommendedName>
</protein>
<dbReference type="InParanoid" id="A0A067RCY0"/>
<organism evidence="3 4">
    <name type="scientific">Zootermopsis nevadensis</name>
    <name type="common">Dampwood termite</name>
    <dbReference type="NCBI Taxonomy" id="136037"/>
    <lineage>
        <taxon>Eukaryota</taxon>
        <taxon>Metazoa</taxon>
        <taxon>Ecdysozoa</taxon>
        <taxon>Arthropoda</taxon>
        <taxon>Hexapoda</taxon>
        <taxon>Insecta</taxon>
        <taxon>Pterygota</taxon>
        <taxon>Neoptera</taxon>
        <taxon>Polyneoptera</taxon>
        <taxon>Dictyoptera</taxon>
        <taxon>Blattodea</taxon>
        <taxon>Blattoidea</taxon>
        <taxon>Termitoidae</taxon>
        <taxon>Termopsidae</taxon>
        <taxon>Zootermopsis</taxon>
    </lineage>
</organism>
<feature type="region of interest" description="Disordered" evidence="1">
    <location>
        <begin position="55"/>
        <end position="74"/>
    </location>
</feature>
<gene>
    <name evidence="3" type="ORF">L798_02768</name>
</gene>
<evidence type="ECO:0000313" key="3">
    <source>
        <dbReference type="EMBL" id="KDR21711.1"/>
    </source>
</evidence>
<keyword evidence="2" id="KW-0732">Signal</keyword>
<evidence type="ECO:0000313" key="4">
    <source>
        <dbReference type="Proteomes" id="UP000027135"/>
    </source>
</evidence>
<feature type="chain" id="PRO_5001644992" description="Histidine-rich glycoprotein" evidence="2">
    <location>
        <begin position="24"/>
        <end position="74"/>
    </location>
</feature>
<evidence type="ECO:0000256" key="2">
    <source>
        <dbReference type="SAM" id="SignalP"/>
    </source>
</evidence>
<reference evidence="3 4" key="1">
    <citation type="journal article" date="2014" name="Nat. Commun.">
        <title>Molecular traces of alternative social organization in a termite genome.</title>
        <authorList>
            <person name="Terrapon N."/>
            <person name="Li C."/>
            <person name="Robertson H.M."/>
            <person name="Ji L."/>
            <person name="Meng X."/>
            <person name="Booth W."/>
            <person name="Chen Z."/>
            <person name="Childers C.P."/>
            <person name="Glastad K.M."/>
            <person name="Gokhale K."/>
            <person name="Gowin J."/>
            <person name="Gronenberg W."/>
            <person name="Hermansen R.A."/>
            <person name="Hu H."/>
            <person name="Hunt B.G."/>
            <person name="Huylmans A.K."/>
            <person name="Khalil S.M."/>
            <person name="Mitchell R.D."/>
            <person name="Munoz-Torres M.C."/>
            <person name="Mustard J.A."/>
            <person name="Pan H."/>
            <person name="Reese J.T."/>
            <person name="Scharf M.E."/>
            <person name="Sun F."/>
            <person name="Vogel H."/>
            <person name="Xiao J."/>
            <person name="Yang W."/>
            <person name="Yang Z."/>
            <person name="Yang Z."/>
            <person name="Zhou J."/>
            <person name="Zhu J."/>
            <person name="Brent C.S."/>
            <person name="Elsik C.G."/>
            <person name="Goodisman M.A."/>
            <person name="Liberles D.A."/>
            <person name="Roe R.M."/>
            <person name="Vargo E.L."/>
            <person name="Vilcinskas A."/>
            <person name="Wang J."/>
            <person name="Bornberg-Bauer E."/>
            <person name="Korb J."/>
            <person name="Zhang G."/>
            <person name="Liebig J."/>
        </authorList>
    </citation>
    <scope>NUCLEOTIDE SEQUENCE [LARGE SCALE GENOMIC DNA]</scope>
    <source>
        <tissue evidence="3">Whole organism</tissue>
    </source>
</reference>
<dbReference type="AlphaFoldDB" id="A0A067RCY0"/>
<feature type="signal peptide" evidence="2">
    <location>
        <begin position="1"/>
        <end position="23"/>
    </location>
</feature>
<dbReference type="OMA" id="KEPEEHY"/>
<evidence type="ECO:0000256" key="1">
    <source>
        <dbReference type="SAM" id="MobiDB-lite"/>
    </source>
</evidence>
<proteinExistence type="predicted"/>
<keyword evidence="4" id="KW-1185">Reference proteome</keyword>
<evidence type="ECO:0008006" key="5">
    <source>
        <dbReference type="Google" id="ProtNLM"/>
    </source>
</evidence>
<sequence length="74" mass="8386">MKLNRMIANLLTLLVMLAAFCNAGSKVKKLVIHVPLHIKKVHHTHTVYQVIKEAHHKNHGGQAADHASHHHSWH</sequence>
<name>A0A067RCY0_ZOONE</name>